<dbReference type="GO" id="GO:0003755">
    <property type="term" value="F:peptidyl-prolyl cis-trans isomerase activity"/>
    <property type="evidence" value="ECO:0007669"/>
    <property type="project" value="UniProtKB-UniRule"/>
</dbReference>
<comment type="catalytic activity">
    <reaction evidence="1 11">
        <text>[protein]-peptidylproline (omega=180) = [protein]-peptidylproline (omega=0)</text>
        <dbReference type="Rhea" id="RHEA:16237"/>
        <dbReference type="Rhea" id="RHEA-COMP:10747"/>
        <dbReference type="Rhea" id="RHEA-COMP:10748"/>
        <dbReference type="ChEBI" id="CHEBI:83833"/>
        <dbReference type="ChEBI" id="CHEBI:83834"/>
        <dbReference type="EC" id="5.2.1.8"/>
    </reaction>
</comment>
<dbReference type="HAMAP" id="MF_00303">
    <property type="entry name" value="Trigger_factor_Tig"/>
    <property type="match status" value="1"/>
</dbReference>
<proteinExistence type="inferred from homology"/>
<keyword evidence="8 11" id="KW-0413">Isomerase</keyword>
<dbReference type="InterPro" id="IPR046357">
    <property type="entry name" value="PPIase_dom_sf"/>
</dbReference>
<comment type="caution">
    <text evidence="15">The sequence shown here is derived from an EMBL/GenBank/DDBJ whole genome shotgun (WGS) entry which is preliminary data.</text>
</comment>
<dbReference type="GO" id="GO:0044183">
    <property type="term" value="F:protein folding chaperone"/>
    <property type="evidence" value="ECO:0007669"/>
    <property type="project" value="TreeGrafter"/>
</dbReference>
<evidence type="ECO:0000256" key="5">
    <source>
        <dbReference type="ARBA" id="ARBA00022618"/>
    </source>
</evidence>
<evidence type="ECO:0000256" key="9">
    <source>
        <dbReference type="ARBA" id="ARBA00023306"/>
    </source>
</evidence>
<dbReference type="InterPro" id="IPR037041">
    <property type="entry name" value="Trigger_fac_C_sf"/>
</dbReference>
<dbReference type="GO" id="GO:0015031">
    <property type="term" value="P:protein transport"/>
    <property type="evidence" value="ECO:0007669"/>
    <property type="project" value="UniProtKB-UniRule"/>
</dbReference>
<dbReference type="InterPro" id="IPR027304">
    <property type="entry name" value="Trigger_fact/SurA_dom_sf"/>
</dbReference>
<accession>A0A4Q7UJC5</accession>
<dbReference type="GO" id="GO:0043335">
    <property type="term" value="P:protein unfolding"/>
    <property type="evidence" value="ECO:0007669"/>
    <property type="project" value="TreeGrafter"/>
</dbReference>
<keyword evidence="16" id="KW-1185">Reference proteome</keyword>
<dbReference type="PANTHER" id="PTHR30560">
    <property type="entry name" value="TRIGGER FACTOR CHAPERONE AND PEPTIDYL-PROLYL CIS/TRANS ISOMERASE"/>
    <property type="match status" value="1"/>
</dbReference>
<dbReference type="Gene3D" id="3.30.70.1050">
    <property type="entry name" value="Trigger factor ribosome-binding domain"/>
    <property type="match status" value="1"/>
</dbReference>
<dbReference type="InterPro" id="IPR008880">
    <property type="entry name" value="Trigger_fac_C"/>
</dbReference>
<dbReference type="GO" id="GO:0005737">
    <property type="term" value="C:cytoplasm"/>
    <property type="evidence" value="ECO:0007669"/>
    <property type="project" value="UniProtKB-SubCell"/>
</dbReference>
<dbReference type="EC" id="5.2.1.8" evidence="3 11"/>
<dbReference type="GO" id="GO:0043022">
    <property type="term" value="F:ribosome binding"/>
    <property type="evidence" value="ECO:0007669"/>
    <property type="project" value="TreeGrafter"/>
</dbReference>
<evidence type="ECO:0000259" key="12">
    <source>
        <dbReference type="Pfam" id="PF00254"/>
    </source>
</evidence>
<dbReference type="OrthoDB" id="9767721at2"/>
<dbReference type="NCBIfam" id="TIGR00115">
    <property type="entry name" value="tig"/>
    <property type="match status" value="1"/>
</dbReference>
<dbReference type="AlphaFoldDB" id="A0A4Q7UJC5"/>
<keyword evidence="5 11" id="KW-0132">Cell division</keyword>
<dbReference type="EMBL" id="SHKK01000001">
    <property type="protein sequence ID" value="RZT80588.1"/>
    <property type="molecule type" value="Genomic_DNA"/>
</dbReference>
<evidence type="ECO:0000259" key="14">
    <source>
        <dbReference type="Pfam" id="PF05698"/>
    </source>
</evidence>
<evidence type="ECO:0000256" key="7">
    <source>
        <dbReference type="ARBA" id="ARBA00023186"/>
    </source>
</evidence>
<dbReference type="Gene3D" id="1.10.3120.10">
    <property type="entry name" value="Trigger factor, C-terminal domain"/>
    <property type="match status" value="1"/>
</dbReference>
<evidence type="ECO:0000313" key="16">
    <source>
        <dbReference type="Proteomes" id="UP000293781"/>
    </source>
</evidence>
<organism evidence="15 16">
    <name type="scientific">Micromonospora violae</name>
    <dbReference type="NCBI Taxonomy" id="1278207"/>
    <lineage>
        <taxon>Bacteria</taxon>
        <taxon>Bacillati</taxon>
        <taxon>Actinomycetota</taxon>
        <taxon>Actinomycetes</taxon>
        <taxon>Micromonosporales</taxon>
        <taxon>Micromonosporaceae</taxon>
        <taxon>Micromonospora</taxon>
    </lineage>
</organism>
<keyword evidence="9 11" id="KW-0131">Cell cycle</keyword>
<keyword evidence="11" id="KW-0963">Cytoplasm</keyword>
<evidence type="ECO:0000259" key="13">
    <source>
        <dbReference type="Pfam" id="PF05697"/>
    </source>
</evidence>
<dbReference type="InterPro" id="IPR036611">
    <property type="entry name" value="Trigger_fac_ribosome-bd_sf"/>
</dbReference>
<evidence type="ECO:0000256" key="6">
    <source>
        <dbReference type="ARBA" id="ARBA00023110"/>
    </source>
</evidence>
<comment type="subcellular location">
    <subcellularLocation>
        <location evidence="11">Cytoplasm</location>
    </subcellularLocation>
    <text evidence="11">About half TF is bound to the ribosome near the polypeptide exit tunnel while the other half is free in the cytoplasm.</text>
</comment>
<evidence type="ECO:0000256" key="3">
    <source>
        <dbReference type="ARBA" id="ARBA00013194"/>
    </source>
</evidence>
<dbReference type="Proteomes" id="UP000293781">
    <property type="component" value="Unassembled WGS sequence"/>
</dbReference>
<dbReference type="SUPFAM" id="SSF102735">
    <property type="entry name" value="Trigger factor ribosome-binding domain"/>
    <property type="match status" value="1"/>
</dbReference>
<dbReference type="RefSeq" id="WP_130403786.1">
    <property type="nucleotide sequence ID" value="NZ_JBEZZO010000007.1"/>
</dbReference>
<comment type="domain">
    <text evidence="11">Consists of 3 domains; the N-terminus binds the ribosome, the middle domain has PPIase activity, while the C-terminus has intrinsic chaperone activity on its own.</text>
</comment>
<feature type="domain" description="PPIase FKBP-type" evidence="12">
    <location>
        <begin position="157"/>
        <end position="215"/>
    </location>
</feature>
<dbReference type="PIRSF" id="PIRSF003095">
    <property type="entry name" value="Trigger_factor"/>
    <property type="match status" value="1"/>
</dbReference>
<evidence type="ECO:0000256" key="10">
    <source>
        <dbReference type="ARBA" id="ARBA00029986"/>
    </source>
</evidence>
<evidence type="ECO:0000256" key="2">
    <source>
        <dbReference type="ARBA" id="ARBA00005464"/>
    </source>
</evidence>
<dbReference type="Gene3D" id="3.10.50.40">
    <property type="match status" value="1"/>
</dbReference>
<gene>
    <name evidence="11" type="primary">tig</name>
    <name evidence="15" type="ORF">EV382_3842</name>
</gene>
<dbReference type="PANTHER" id="PTHR30560:SF3">
    <property type="entry name" value="TRIGGER FACTOR-LIKE PROTEIN TIG, CHLOROPLASTIC"/>
    <property type="match status" value="1"/>
</dbReference>
<name>A0A4Q7UJC5_9ACTN</name>
<dbReference type="InterPro" id="IPR001179">
    <property type="entry name" value="PPIase_FKBP_dom"/>
</dbReference>
<feature type="domain" description="Trigger factor C-terminal" evidence="14">
    <location>
        <begin position="258"/>
        <end position="418"/>
    </location>
</feature>
<protein>
    <recommendedName>
        <fullName evidence="4 11">Trigger factor</fullName>
        <shortName evidence="11">TF</shortName>
        <ecNumber evidence="3 11">5.2.1.8</ecNumber>
    </recommendedName>
    <alternativeName>
        <fullName evidence="10 11">PPIase</fullName>
    </alternativeName>
</protein>
<keyword evidence="6 11" id="KW-0697">Rotamase</keyword>
<evidence type="ECO:0000256" key="8">
    <source>
        <dbReference type="ARBA" id="ARBA00023235"/>
    </source>
</evidence>
<reference evidence="15 16" key="1">
    <citation type="submission" date="2019-02" db="EMBL/GenBank/DDBJ databases">
        <title>Sequencing the genomes of 1000 actinobacteria strains.</title>
        <authorList>
            <person name="Klenk H.-P."/>
        </authorList>
    </citation>
    <scope>NUCLEOTIDE SEQUENCE [LARGE SCALE GENOMIC DNA]</scope>
    <source>
        <strain evidence="15 16">DSM 45888</strain>
    </source>
</reference>
<comment type="similarity">
    <text evidence="2 11">Belongs to the FKBP-type PPIase family. Tig subfamily.</text>
</comment>
<keyword evidence="7 11" id="KW-0143">Chaperone</keyword>
<dbReference type="GO" id="GO:0051083">
    <property type="term" value="P:'de novo' cotranslational protein folding"/>
    <property type="evidence" value="ECO:0007669"/>
    <property type="project" value="TreeGrafter"/>
</dbReference>
<evidence type="ECO:0000313" key="15">
    <source>
        <dbReference type="EMBL" id="RZT80588.1"/>
    </source>
</evidence>
<evidence type="ECO:0000256" key="1">
    <source>
        <dbReference type="ARBA" id="ARBA00000971"/>
    </source>
</evidence>
<dbReference type="Pfam" id="PF05698">
    <property type="entry name" value="Trigger_C"/>
    <property type="match status" value="1"/>
</dbReference>
<feature type="domain" description="Trigger factor ribosome-binding bacterial" evidence="13">
    <location>
        <begin position="1"/>
        <end position="145"/>
    </location>
</feature>
<evidence type="ECO:0000256" key="11">
    <source>
        <dbReference type="HAMAP-Rule" id="MF_00303"/>
    </source>
</evidence>
<sequence>MKSTVETLSPTRVRLAIEVPFVELEPSLKKAYREIGSQVQVPGFRRGKVPTAVIDQRVGRGTVLNEAVQEAIPENILAAVREHDLKTLGRPEVEITEFNDGDSLNFTAEVDVRPEITIPDASTIEVVVDELQIDESEIDEQVKNLRERFATLKTVERAAAEGDYVQIDLNATVDGEDVPGGQASNISHEVGSKQLLPGLDEAVVGLAAGEDTTFTTQLVGGDFAGRDAEVAVTVRTVKEKELPELNDEFAQMASEFDTIEELRGDLRARVTQGKQVEQIYAARDKALAQLVEAAEIPAPEGVVREEVESRKQAMVDQLERIGASMEEYLAAEDKTEEQIDAELTEAATEGVKVQLLLDTLADAEDVQVSDDEFGHEIVHRAQRAGMAPQQYYDQLVRSGAAAAVFGDVRRGKALAAVMERITIKDAAGNGITLDALRAANEAEHNHQH</sequence>
<evidence type="ECO:0000256" key="4">
    <source>
        <dbReference type="ARBA" id="ARBA00016902"/>
    </source>
</evidence>
<dbReference type="SUPFAM" id="SSF54534">
    <property type="entry name" value="FKBP-like"/>
    <property type="match status" value="1"/>
</dbReference>
<dbReference type="Pfam" id="PF00254">
    <property type="entry name" value="FKBP_C"/>
    <property type="match status" value="1"/>
</dbReference>
<dbReference type="InterPro" id="IPR005215">
    <property type="entry name" value="Trig_fac"/>
</dbReference>
<dbReference type="SUPFAM" id="SSF109998">
    <property type="entry name" value="Triger factor/SurA peptide-binding domain-like"/>
    <property type="match status" value="1"/>
</dbReference>
<dbReference type="GO" id="GO:0051301">
    <property type="term" value="P:cell division"/>
    <property type="evidence" value="ECO:0007669"/>
    <property type="project" value="UniProtKB-KW"/>
</dbReference>
<comment type="function">
    <text evidence="11">Involved in protein export. Acts as a chaperone by maintaining the newly synthesized protein in an open conformation. Functions as a peptidyl-prolyl cis-trans isomerase.</text>
</comment>
<dbReference type="Pfam" id="PF05697">
    <property type="entry name" value="Trigger_N"/>
    <property type="match status" value="1"/>
</dbReference>
<dbReference type="InterPro" id="IPR008881">
    <property type="entry name" value="Trigger_fac_ribosome-bd_bac"/>
</dbReference>